<organism evidence="1 2">
    <name type="scientific">Paramecium sonneborni</name>
    <dbReference type="NCBI Taxonomy" id="65129"/>
    <lineage>
        <taxon>Eukaryota</taxon>
        <taxon>Sar</taxon>
        <taxon>Alveolata</taxon>
        <taxon>Ciliophora</taxon>
        <taxon>Intramacronucleata</taxon>
        <taxon>Oligohymenophorea</taxon>
        <taxon>Peniculida</taxon>
        <taxon>Parameciidae</taxon>
        <taxon>Paramecium</taxon>
    </lineage>
</organism>
<dbReference type="AlphaFoldDB" id="A0A8S1PLS4"/>
<dbReference type="EMBL" id="CAJJDN010000081">
    <property type="protein sequence ID" value="CAD8103916.1"/>
    <property type="molecule type" value="Genomic_DNA"/>
</dbReference>
<evidence type="ECO:0000313" key="2">
    <source>
        <dbReference type="Proteomes" id="UP000692954"/>
    </source>
</evidence>
<proteinExistence type="predicted"/>
<gene>
    <name evidence="1" type="ORF">PSON_ATCC_30995.1.T0810083</name>
</gene>
<evidence type="ECO:0000313" key="1">
    <source>
        <dbReference type="EMBL" id="CAD8103916.1"/>
    </source>
</evidence>
<reference evidence="1" key="1">
    <citation type="submission" date="2021-01" db="EMBL/GenBank/DDBJ databases">
        <authorList>
            <consortium name="Genoscope - CEA"/>
            <person name="William W."/>
        </authorList>
    </citation>
    <scope>NUCLEOTIDE SEQUENCE</scope>
</reference>
<sequence length="165" mass="19364">MINKSIQSNRNMIFSSQISKVILNKQQIKEDNLLIKRKTQQRYPLKEHSNQLKGRNSTDSIESISKYQTCNKIKSPNIMISNRKLFISSSKKSLQSVSQESISQQQGKIKANEYGYRVIIHRTNRMSTVQIEDEVTEQSSKFNTYKDPETFTDWVEKIYGKQWFC</sequence>
<dbReference type="Proteomes" id="UP000692954">
    <property type="component" value="Unassembled WGS sequence"/>
</dbReference>
<protein>
    <submittedName>
        <fullName evidence="1">Uncharacterized protein</fullName>
    </submittedName>
</protein>
<keyword evidence="2" id="KW-1185">Reference proteome</keyword>
<accession>A0A8S1PLS4</accession>
<name>A0A8S1PLS4_9CILI</name>
<comment type="caution">
    <text evidence="1">The sequence shown here is derived from an EMBL/GenBank/DDBJ whole genome shotgun (WGS) entry which is preliminary data.</text>
</comment>